<accession>A0A0F9Q2G0</accession>
<comment type="caution">
    <text evidence="2">The sequence shown here is derived from an EMBL/GenBank/DDBJ whole genome shotgun (WGS) entry which is preliminary data.</text>
</comment>
<keyword evidence="1" id="KW-0472">Membrane</keyword>
<proteinExistence type="predicted"/>
<feature type="non-terminal residue" evidence="2">
    <location>
        <position position="164"/>
    </location>
</feature>
<name>A0A0F9Q2G0_9ZZZZ</name>
<feature type="transmembrane region" description="Helical" evidence="1">
    <location>
        <begin position="7"/>
        <end position="26"/>
    </location>
</feature>
<dbReference type="EMBL" id="LAZR01004571">
    <property type="protein sequence ID" value="KKN07431.1"/>
    <property type="molecule type" value="Genomic_DNA"/>
</dbReference>
<evidence type="ECO:0008006" key="3">
    <source>
        <dbReference type="Google" id="ProtNLM"/>
    </source>
</evidence>
<evidence type="ECO:0000256" key="1">
    <source>
        <dbReference type="SAM" id="Phobius"/>
    </source>
</evidence>
<evidence type="ECO:0000313" key="2">
    <source>
        <dbReference type="EMBL" id="KKN07431.1"/>
    </source>
</evidence>
<protein>
    <recommendedName>
        <fullName evidence="3">Peptidase S9 prolyl oligopeptidase catalytic domain-containing protein</fullName>
    </recommendedName>
</protein>
<dbReference type="AlphaFoldDB" id="A0A0F9Q2G0"/>
<keyword evidence="1" id="KW-1133">Transmembrane helix</keyword>
<keyword evidence="1" id="KW-0812">Transmembrane</keyword>
<dbReference type="SUPFAM" id="SSF53474">
    <property type="entry name" value="alpha/beta-Hydrolases"/>
    <property type="match status" value="1"/>
</dbReference>
<dbReference type="Gene3D" id="3.40.50.1820">
    <property type="entry name" value="alpha/beta hydrolase"/>
    <property type="match status" value="1"/>
</dbReference>
<reference evidence="2" key="1">
    <citation type="journal article" date="2015" name="Nature">
        <title>Complex archaea that bridge the gap between prokaryotes and eukaryotes.</title>
        <authorList>
            <person name="Spang A."/>
            <person name="Saw J.H."/>
            <person name="Jorgensen S.L."/>
            <person name="Zaremba-Niedzwiedzka K."/>
            <person name="Martijn J."/>
            <person name="Lind A.E."/>
            <person name="van Eijk R."/>
            <person name="Schleper C."/>
            <person name="Guy L."/>
            <person name="Ettema T.J."/>
        </authorList>
    </citation>
    <scope>NUCLEOTIDE SEQUENCE</scope>
</reference>
<organism evidence="2">
    <name type="scientific">marine sediment metagenome</name>
    <dbReference type="NCBI Taxonomy" id="412755"/>
    <lineage>
        <taxon>unclassified sequences</taxon>
        <taxon>metagenomes</taxon>
        <taxon>ecological metagenomes</taxon>
    </lineage>
</organism>
<gene>
    <name evidence="2" type="ORF">LCGC14_1066930</name>
</gene>
<dbReference type="InterPro" id="IPR029058">
    <property type="entry name" value="AB_hydrolase_fold"/>
</dbReference>
<sequence>MRTICRFILYIIGFTICIALGVFLAWQNPSWIANIKLEIKDYRQYHQIKKKLWNRGFHLVSIKSSSDGKNQEAYYYSSKASNSKPLIVSLHTWAGDYREYDSIALMSKSKNINYIHPNFRGSNTTPNSCCSPLALSDIDDAIDFAIDNGNVDLNKIYVIGKSGG</sequence>